<dbReference type="InterPro" id="IPR036291">
    <property type="entry name" value="NAD(P)-bd_dom_sf"/>
</dbReference>
<comment type="caution">
    <text evidence="4">The sequence shown here is derived from an EMBL/GenBank/DDBJ whole genome shotgun (WGS) entry which is preliminary data.</text>
</comment>
<protein>
    <submittedName>
        <fullName evidence="4">SDR family oxidoreductase</fullName>
    </submittedName>
</protein>
<dbReference type="PANTHER" id="PTHR44196:SF2">
    <property type="entry name" value="SHORT-CHAIN DEHYDROGENASE-RELATED"/>
    <property type="match status" value="1"/>
</dbReference>
<dbReference type="PRINTS" id="PR00080">
    <property type="entry name" value="SDRFAMILY"/>
</dbReference>
<dbReference type="Gene3D" id="3.40.50.720">
    <property type="entry name" value="NAD(P)-binding Rossmann-like Domain"/>
    <property type="match status" value="1"/>
</dbReference>
<organism evidence="4 5">
    <name type="scientific">Roseburia porci</name>
    <dbReference type="NCBI Taxonomy" id="2605790"/>
    <lineage>
        <taxon>Bacteria</taxon>
        <taxon>Bacillati</taxon>
        <taxon>Bacillota</taxon>
        <taxon>Clostridia</taxon>
        <taxon>Lachnospirales</taxon>
        <taxon>Lachnospiraceae</taxon>
        <taxon>Roseburia</taxon>
    </lineage>
</organism>
<dbReference type="CDD" id="cd05233">
    <property type="entry name" value="SDR_c"/>
    <property type="match status" value="1"/>
</dbReference>
<dbReference type="GO" id="GO:0016020">
    <property type="term" value="C:membrane"/>
    <property type="evidence" value="ECO:0007669"/>
    <property type="project" value="TreeGrafter"/>
</dbReference>
<dbReference type="SUPFAM" id="SSF51735">
    <property type="entry name" value="NAD(P)-binding Rossmann-fold domains"/>
    <property type="match status" value="1"/>
</dbReference>
<accession>A0A6L5YW22</accession>
<dbReference type="Proteomes" id="UP000474024">
    <property type="component" value="Unassembled WGS sequence"/>
</dbReference>
<keyword evidence="5" id="KW-1185">Reference proteome</keyword>
<evidence type="ECO:0000313" key="4">
    <source>
        <dbReference type="EMBL" id="MST75941.1"/>
    </source>
</evidence>
<evidence type="ECO:0000256" key="3">
    <source>
        <dbReference type="RuleBase" id="RU000363"/>
    </source>
</evidence>
<reference evidence="4 5" key="1">
    <citation type="submission" date="2019-08" db="EMBL/GenBank/DDBJ databases">
        <title>In-depth cultivation of the pig gut microbiome towards novel bacterial diversity and tailored functional studies.</title>
        <authorList>
            <person name="Wylensek D."/>
            <person name="Hitch T.C.A."/>
            <person name="Clavel T."/>
        </authorList>
    </citation>
    <scope>NUCLEOTIDE SEQUENCE [LARGE SCALE GENOMIC DNA]</scope>
    <source>
        <strain evidence="4 5">MUC/MUC-530-WT-4D</strain>
    </source>
</reference>
<dbReference type="PIRSF" id="PIRSF000126">
    <property type="entry name" value="11-beta-HSD1"/>
    <property type="match status" value="1"/>
</dbReference>
<name>A0A6L5YW22_9FIRM</name>
<keyword evidence="2" id="KW-0560">Oxidoreductase</keyword>
<dbReference type="Pfam" id="PF00106">
    <property type="entry name" value="adh_short"/>
    <property type="match status" value="1"/>
</dbReference>
<dbReference type="EMBL" id="VUNI01000031">
    <property type="protein sequence ID" value="MST75941.1"/>
    <property type="molecule type" value="Genomic_DNA"/>
</dbReference>
<comment type="similarity">
    <text evidence="1 3">Belongs to the short-chain dehydrogenases/reductases (SDR) family.</text>
</comment>
<dbReference type="PRINTS" id="PR00081">
    <property type="entry name" value="GDHRDH"/>
</dbReference>
<evidence type="ECO:0000256" key="2">
    <source>
        <dbReference type="ARBA" id="ARBA00023002"/>
    </source>
</evidence>
<gene>
    <name evidence="4" type="ORF">FYJ75_13240</name>
</gene>
<sequence>MRQKTVWITGASSGIGMEFARQYAKKGYRLILTARRRERLEALEKELHVPCRIEVCDLSQEEECYRICNQMSDETIDVFINNAGMGAYGSFLETSLEKEITMLHLNDRALHILMKQMLLQMQKRGSGTILNVASSAGLFPGGPYMAAYYASKAYVVSLTRAVSEELRQLRSPVYVCALCPGPVNTEFNAHADVHSALNGISAKCCVREAFRGMKRHKTILVPTLLMRLGCSAQRLLPARLLLPVVAHQQKKKGR</sequence>
<dbReference type="AlphaFoldDB" id="A0A6L5YW22"/>
<dbReference type="PANTHER" id="PTHR44196">
    <property type="entry name" value="DEHYDROGENASE/REDUCTASE SDR FAMILY MEMBER 7B"/>
    <property type="match status" value="1"/>
</dbReference>
<dbReference type="GO" id="GO:0016491">
    <property type="term" value="F:oxidoreductase activity"/>
    <property type="evidence" value="ECO:0007669"/>
    <property type="project" value="UniProtKB-KW"/>
</dbReference>
<dbReference type="InterPro" id="IPR002347">
    <property type="entry name" value="SDR_fam"/>
</dbReference>
<proteinExistence type="inferred from homology"/>
<evidence type="ECO:0000256" key="1">
    <source>
        <dbReference type="ARBA" id="ARBA00006484"/>
    </source>
</evidence>
<dbReference type="RefSeq" id="WP_154430910.1">
    <property type="nucleotide sequence ID" value="NZ_VUNI01000031.1"/>
</dbReference>
<evidence type="ECO:0000313" key="5">
    <source>
        <dbReference type="Proteomes" id="UP000474024"/>
    </source>
</evidence>